<accession>A0A1H9G745</accession>
<reference evidence="2 3" key="1">
    <citation type="submission" date="2016-10" db="EMBL/GenBank/DDBJ databases">
        <authorList>
            <person name="Varghese N."/>
            <person name="Submissions S."/>
        </authorList>
    </citation>
    <scope>NUCLEOTIDE SEQUENCE [LARGE SCALE GENOMIC DNA]</scope>
    <source>
        <strain evidence="2 3">CGMCC 1.7734</strain>
    </source>
</reference>
<comment type="caution">
    <text evidence="2">The sequence shown here is derived from an EMBL/GenBank/DDBJ whole genome shotgun (WGS) entry which is preliminary data.</text>
</comment>
<dbReference type="SUPFAM" id="SSF51735">
    <property type="entry name" value="NAD(P)-binding Rossmann-fold domains"/>
    <property type="match status" value="1"/>
</dbReference>
<protein>
    <submittedName>
        <fullName evidence="2">NAD(P)-dependent dehydrogenase, short-chain alcohol dehydrogenase family</fullName>
    </submittedName>
</protein>
<dbReference type="PRINTS" id="PR00081">
    <property type="entry name" value="GDHRDH"/>
</dbReference>
<sequence length="261" mass="28808">MNVLDSFSLKGKVALVVGGTGLYGRQVTSALAEAGASTYVTTRHKDQLQDVKQEFKQDESVDIHALYMDQTKEDTTIKVRDNLLKEHGKIDILVNNAVARVMETGWNSDTAQFSQSMEINATGMYSVTKIIGNVMYEQKSGSIIQMGSMMGMIGPDGWLYDEGLKDSPPDYFFHKGGMVNFTKYVASYYGQSNVRCNCISPGGIESYRTPPEFVERYNTRTMLNRMANDTDIKGIIVFLASDTSAYITGANIPVDGGYTAK</sequence>
<dbReference type="InterPro" id="IPR002347">
    <property type="entry name" value="SDR_fam"/>
</dbReference>
<gene>
    <name evidence="2" type="ORF">SAMN05216232_2487</name>
</gene>
<keyword evidence="3" id="KW-1185">Reference proteome</keyword>
<dbReference type="PRINTS" id="PR00080">
    <property type="entry name" value="SDRFAMILY"/>
</dbReference>
<dbReference type="Proteomes" id="UP000198733">
    <property type="component" value="Unassembled WGS sequence"/>
</dbReference>
<dbReference type="EMBL" id="FOEH01000003">
    <property type="protein sequence ID" value="SEQ45843.1"/>
    <property type="molecule type" value="Genomic_DNA"/>
</dbReference>
<dbReference type="Gene3D" id="3.40.50.720">
    <property type="entry name" value="NAD(P)-binding Rossmann-like Domain"/>
    <property type="match status" value="1"/>
</dbReference>
<name>A0A1H9G745_9BACI</name>
<proteinExistence type="inferred from homology"/>
<evidence type="ECO:0000313" key="2">
    <source>
        <dbReference type="EMBL" id="SEQ45843.1"/>
    </source>
</evidence>
<comment type="similarity">
    <text evidence="1">Belongs to the short-chain dehydrogenases/reductases (SDR) family.</text>
</comment>
<dbReference type="PANTHER" id="PTHR42760">
    <property type="entry name" value="SHORT-CHAIN DEHYDROGENASES/REDUCTASES FAMILY MEMBER"/>
    <property type="match status" value="1"/>
</dbReference>
<dbReference type="InterPro" id="IPR036291">
    <property type="entry name" value="NAD(P)-bd_dom_sf"/>
</dbReference>
<evidence type="ECO:0000313" key="3">
    <source>
        <dbReference type="Proteomes" id="UP000198733"/>
    </source>
</evidence>
<dbReference type="Pfam" id="PF13561">
    <property type="entry name" value="adh_short_C2"/>
    <property type="match status" value="1"/>
</dbReference>
<evidence type="ECO:0000256" key="1">
    <source>
        <dbReference type="ARBA" id="ARBA00006484"/>
    </source>
</evidence>
<organism evidence="2 3">
    <name type="scientific">Virgibacillus subterraneus</name>
    <dbReference type="NCBI Taxonomy" id="621109"/>
    <lineage>
        <taxon>Bacteria</taxon>
        <taxon>Bacillati</taxon>
        <taxon>Bacillota</taxon>
        <taxon>Bacilli</taxon>
        <taxon>Bacillales</taxon>
        <taxon>Bacillaceae</taxon>
        <taxon>Virgibacillus</taxon>
    </lineage>
</organism>
<dbReference type="RefSeq" id="WP_092504631.1">
    <property type="nucleotide sequence ID" value="NZ_FOEH01000003.1"/>
</dbReference>